<dbReference type="Proteomes" id="UP000009282">
    <property type="component" value="Chromosome"/>
</dbReference>
<dbReference type="SUPFAM" id="SSF82784">
    <property type="entry name" value="OsmC-like"/>
    <property type="match status" value="1"/>
</dbReference>
<evidence type="ECO:0000313" key="1">
    <source>
        <dbReference type="EMBL" id="AEP28318.1"/>
    </source>
</evidence>
<dbReference type="EMBL" id="CP003060">
    <property type="protein sequence ID" value="AEP28318.1"/>
    <property type="molecule type" value="Genomic_DNA"/>
</dbReference>
<organism evidence="1 2">
    <name type="scientific">Glaciecola nitratireducens (strain JCM 12485 / KCTC 12276 / FR1064)</name>
    <dbReference type="NCBI Taxonomy" id="1085623"/>
    <lineage>
        <taxon>Bacteria</taxon>
        <taxon>Pseudomonadati</taxon>
        <taxon>Pseudomonadota</taxon>
        <taxon>Gammaproteobacteria</taxon>
        <taxon>Alteromonadales</taxon>
        <taxon>Alteromonadaceae</taxon>
        <taxon>Brumicola</taxon>
    </lineage>
</organism>
<dbReference type="KEGG" id="gni:GNIT_0164"/>
<dbReference type="InterPro" id="IPR003718">
    <property type="entry name" value="OsmC/Ohr_fam"/>
</dbReference>
<gene>
    <name evidence="1" type="ordered locus">GNIT_0164</name>
</gene>
<reference evidence="1 2" key="1">
    <citation type="journal article" date="2011" name="J. Bacteriol.">
        <title>Complete genome sequence of seawater bacterium Glaciecola nitratireducens FR1064T.</title>
        <authorList>
            <person name="Bian F."/>
            <person name="Qin Q.L."/>
            <person name="Xie B.B."/>
            <person name="Shu Y.L."/>
            <person name="Zhang X.Y."/>
            <person name="Yu Y."/>
            <person name="Chen B."/>
            <person name="Chen X.L."/>
            <person name="Zhou B.C."/>
            <person name="Zhang Y.Z."/>
        </authorList>
    </citation>
    <scope>NUCLEOTIDE SEQUENCE [LARGE SCALE GENOMIC DNA]</scope>
    <source>
        <strain evidence="2">JCM 12485 / KCTC 12276 / FR1064</strain>
    </source>
</reference>
<dbReference type="AlphaFoldDB" id="G4QIX9"/>
<dbReference type="InterPro" id="IPR015946">
    <property type="entry name" value="KH_dom-like_a/b"/>
</dbReference>
<dbReference type="Gene3D" id="3.30.300.20">
    <property type="match status" value="1"/>
</dbReference>
<dbReference type="InterPro" id="IPR052707">
    <property type="entry name" value="OsmC_Ohr_Peroxiredoxin"/>
</dbReference>
<dbReference type="OrthoDB" id="9795405at2"/>
<proteinExistence type="predicted"/>
<protein>
    <submittedName>
        <fullName evidence="1">OsmC-like protein</fullName>
    </submittedName>
</protein>
<dbReference type="PANTHER" id="PTHR42830:SF2">
    <property type="entry name" value="OSMC_OHR FAMILY PROTEIN"/>
    <property type="match status" value="1"/>
</dbReference>
<name>G4QIX9_GLANF</name>
<dbReference type="InterPro" id="IPR036102">
    <property type="entry name" value="OsmC/Ohrsf"/>
</dbReference>
<dbReference type="Pfam" id="PF02566">
    <property type="entry name" value="OsmC"/>
    <property type="match status" value="1"/>
</dbReference>
<dbReference type="eggNOG" id="COG1764">
    <property type="taxonomic scope" value="Bacteria"/>
</dbReference>
<dbReference type="HOGENOM" id="CLU_105860_2_0_6"/>
<accession>G4QIX9</accession>
<sequence length="145" mass="15952">MQDLPHQYHVQAQGKPGENLDVCVENVPKLTVAPPAQFGGPGDEWSPEDLFMASISSCFILSFRAIAKASKFTWSSIQCDSTGTLERVEGKTRFTKIITKATLVIPSVENIENAERLLHKAEQSCLVVNSLTSESELQCEISILE</sequence>
<evidence type="ECO:0000313" key="2">
    <source>
        <dbReference type="Proteomes" id="UP000009282"/>
    </source>
</evidence>
<dbReference type="PANTHER" id="PTHR42830">
    <property type="entry name" value="OSMOTICALLY INDUCIBLE FAMILY PROTEIN"/>
    <property type="match status" value="1"/>
</dbReference>
<dbReference type="STRING" id="1085623.GNIT_0164"/>
<keyword evidence="2" id="KW-1185">Reference proteome</keyword>
<dbReference type="RefSeq" id="WP_014107197.1">
    <property type="nucleotide sequence ID" value="NC_016041.1"/>
</dbReference>